<dbReference type="SUPFAM" id="SSF51695">
    <property type="entry name" value="PLC-like phosphodiesterases"/>
    <property type="match status" value="1"/>
</dbReference>
<feature type="domain" description="GP-PDE" evidence="1">
    <location>
        <begin position="5"/>
        <end position="258"/>
    </location>
</feature>
<dbReference type="PROSITE" id="PS51704">
    <property type="entry name" value="GP_PDE"/>
    <property type="match status" value="1"/>
</dbReference>
<dbReference type="InterPro" id="IPR030395">
    <property type="entry name" value="GP_PDE_dom"/>
</dbReference>
<protein>
    <recommendedName>
        <fullName evidence="1">GP-PDE domain-containing protein</fullName>
    </recommendedName>
</protein>
<dbReference type="GO" id="GO:0006629">
    <property type="term" value="P:lipid metabolic process"/>
    <property type="evidence" value="ECO:0007669"/>
    <property type="project" value="InterPro"/>
</dbReference>
<keyword evidence="4" id="KW-1185">Reference proteome</keyword>
<dbReference type="PANTHER" id="PTHR46211">
    <property type="entry name" value="GLYCEROPHOSPHORYL DIESTER PHOSPHODIESTERASE"/>
    <property type="match status" value="1"/>
</dbReference>
<name>A0AAJ5ZFZ1_9CHLR</name>
<organism evidence="3 4">
    <name type="scientific">Candidatus Lucifugimonas marina</name>
    <dbReference type="NCBI Taxonomy" id="3038979"/>
    <lineage>
        <taxon>Bacteria</taxon>
        <taxon>Bacillati</taxon>
        <taxon>Chloroflexota</taxon>
        <taxon>Dehalococcoidia</taxon>
        <taxon>SAR202 cluster</taxon>
        <taxon>Candidatus Lucifugimonadales</taxon>
        <taxon>Candidatus Lucifugimonadaceae</taxon>
        <taxon>Candidatus Lucifugimonas</taxon>
    </lineage>
</organism>
<sequence>MLKNFTLIAHRGASYDAPENTFEAFDLALELGFDNFETDVQLTSDGRAVIIHDDRIDRTTDATGLVAETGIAKFKSLNAGLWFEGPEDGAGVTGPMAYPEAFVPTLDDILERYAGKAHIHLELKSTDVDLAAVSMKSLKQWGWLDQHTGDSISPGLTISSFHFEQLERSIALMPNIAHGWLLQKIDKASLKAAVDLGLSGIYPNANKVTEKRIADANAAGLVVRTWGIADSKAALRRAYRSGAVGTTVDWPAKARDILESI</sequence>
<reference evidence="4 5" key="1">
    <citation type="submission" date="2019-11" db="EMBL/GenBank/DDBJ databases">
        <authorList>
            <person name="Cho J.-C."/>
        </authorList>
    </citation>
    <scope>NUCLEOTIDE SEQUENCE [LARGE SCALE GENOMIC DNA]</scope>
    <source>
        <strain evidence="3 4">JH1073</strain>
        <strain evidence="2 5">JH702</strain>
    </source>
</reference>
<dbReference type="EMBL" id="WMBE01000002">
    <property type="protein sequence ID" value="MDG0866620.1"/>
    <property type="molecule type" value="Genomic_DNA"/>
</dbReference>
<proteinExistence type="predicted"/>
<evidence type="ECO:0000313" key="5">
    <source>
        <dbReference type="Proteomes" id="UP001321249"/>
    </source>
</evidence>
<dbReference type="EMBL" id="CP046147">
    <property type="protein sequence ID" value="WFG40707.1"/>
    <property type="molecule type" value="Genomic_DNA"/>
</dbReference>
<evidence type="ECO:0000313" key="4">
    <source>
        <dbReference type="Proteomes" id="UP001219901"/>
    </source>
</evidence>
<dbReference type="Proteomes" id="UP001219901">
    <property type="component" value="Chromosome"/>
</dbReference>
<dbReference type="PANTHER" id="PTHR46211:SF14">
    <property type="entry name" value="GLYCEROPHOSPHODIESTER PHOSPHODIESTERASE"/>
    <property type="match status" value="1"/>
</dbReference>
<reference evidence="4" key="3">
    <citation type="submission" date="2023-06" db="EMBL/GenBank/DDBJ databases">
        <title>Pangenomics reveal diversification of enzyme families and niche specialization in globally abundant SAR202 bacteria.</title>
        <authorList>
            <person name="Saw J.H.W."/>
        </authorList>
    </citation>
    <scope>NUCLEOTIDE SEQUENCE [LARGE SCALE GENOMIC DNA]</scope>
    <source>
        <strain evidence="4">JH1073</strain>
    </source>
</reference>
<dbReference type="Proteomes" id="UP001321249">
    <property type="component" value="Unassembled WGS sequence"/>
</dbReference>
<evidence type="ECO:0000259" key="1">
    <source>
        <dbReference type="PROSITE" id="PS51704"/>
    </source>
</evidence>
<dbReference type="Gene3D" id="3.20.20.190">
    <property type="entry name" value="Phosphatidylinositol (PI) phosphodiesterase"/>
    <property type="match status" value="1"/>
</dbReference>
<accession>A0AAJ5ZFZ1</accession>
<gene>
    <name evidence="2" type="ORF">GKO46_05960</name>
    <name evidence="3" type="ORF">GKO48_14205</name>
</gene>
<dbReference type="InterPro" id="IPR017946">
    <property type="entry name" value="PLC-like_Pdiesterase_TIM-brl"/>
</dbReference>
<reference evidence="3" key="2">
    <citation type="journal article" date="2023" name="Nat. Commun.">
        <title>Cultivation of marine bacteria of the SAR202 clade.</title>
        <authorList>
            <person name="Lim Y."/>
            <person name="Seo J.H."/>
            <person name="Giovannoni S.J."/>
            <person name="Kang I."/>
            <person name="Cho J.C."/>
        </authorList>
    </citation>
    <scope>NUCLEOTIDE SEQUENCE</scope>
    <source>
        <strain evidence="3">JH1073</strain>
    </source>
</reference>
<evidence type="ECO:0000313" key="2">
    <source>
        <dbReference type="EMBL" id="MDG0866620.1"/>
    </source>
</evidence>
<dbReference type="Pfam" id="PF03009">
    <property type="entry name" value="GDPD"/>
    <property type="match status" value="1"/>
</dbReference>
<evidence type="ECO:0000313" key="3">
    <source>
        <dbReference type="EMBL" id="WFG40707.1"/>
    </source>
</evidence>
<dbReference type="GO" id="GO:0008081">
    <property type="term" value="F:phosphoric diester hydrolase activity"/>
    <property type="evidence" value="ECO:0007669"/>
    <property type="project" value="InterPro"/>
</dbReference>
<dbReference type="AlphaFoldDB" id="A0AAJ5ZFZ1"/>